<gene>
    <name evidence="2" type="ORF">INF35_12820</name>
</gene>
<sequence>MTTGEKIKRIRRHRQMTQKELGEKIGLGAGGANRIAQYEMGYRIPKKPLLEKMAEVLNVSAMALSEGGNGAAADMMEQLFWLDEEVPGIINLVRTQRSETRYNANQDFSLRYDDNDDWPPNSPVAMWFNSTILNDFLKDWADVQRKLRQGEITEKEYFEWKICWPESADK</sequence>
<dbReference type="InterPro" id="IPR010982">
    <property type="entry name" value="Lambda_DNA-bd_dom_sf"/>
</dbReference>
<dbReference type="CDD" id="cd00093">
    <property type="entry name" value="HTH_XRE"/>
    <property type="match status" value="1"/>
</dbReference>
<dbReference type="SUPFAM" id="SSF47413">
    <property type="entry name" value="lambda repressor-like DNA-binding domains"/>
    <property type="match status" value="1"/>
</dbReference>
<comment type="caution">
    <text evidence="2">The sequence shown here is derived from an EMBL/GenBank/DDBJ whole genome shotgun (WGS) entry which is preliminary data.</text>
</comment>
<evidence type="ECO:0000313" key="2">
    <source>
        <dbReference type="EMBL" id="MBE5038671.1"/>
    </source>
</evidence>
<accession>A0ABR9R6B4</accession>
<dbReference type="SMART" id="SM00530">
    <property type="entry name" value="HTH_XRE"/>
    <property type="match status" value="1"/>
</dbReference>
<proteinExistence type="predicted"/>
<dbReference type="Gene3D" id="1.10.260.40">
    <property type="entry name" value="lambda repressor-like DNA-binding domains"/>
    <property type="match status" value="1"/>
</dbReference>
<evidence type="ECO:0000259" key="1">
    <source>
        <dbReference type="PROSITE" id="PS50943"/>
    </source>
</evidence>
<dbReference type="Pfam" id="PF01381">
    <property type="entry name" value="HTH_3"/>
    <property type="match status" value="1"/>
</dbReference>
<protein>
    <submittedName>
        <fullName evidence="2">Helix-turn-helix transcriptional regulator</fullName>
    </submittedName>
</protein>
<feature type="domain" description="HTH cro/C1-type" evidence="1">
    <location>
        <begin position="7"/>
        <end position="64"/>
    </location>
</feature>
<dbReference type="EMBL" id="JADCKC010000004">
    <property type="protein sequence ID" value="MBE5038671.1"/>
    <property type="molecule type" value="Genomic_DNA"/>
</dbReference>
<reference evidence="2 3" key="1">
    <citation type="submission" date="2020-10" db="EMBL/GenBank/DDBJ databases">
        <title>ChiBAC.</title>
        <authorList>
            <person name="Zenner C."/>
            <person name="Hitch T.C.A."/>
            <person name="Clavel T."/>
        </authorList>
    </citation>
    <scope>NUCLEOTIDE SEQUENCE [LARGE SCALE GENOMIC DNA]</scope>
    <source>
        <strain evidence="2 3">DSM 109015</strain>
    </source>
</reference>
<dbReference type="Proteomes" id="UP000768567">
    <property type="component" value="Unassembled WGS sequence"/>
</dbReference>
<organism evidence="2 3">
    <name type="scientific">Gemmiger gallinarum</name>
    <dbReference type="NCBI Taxonomy" id="2779354"/>
    <lineage>
        <taxon>Bacteria</taxon>
        <taxon>Bacillati</taxon>
        <taxon>Bacillota</taxon>
        <taxon>Clostridia</taxon>
        <taxon>Eubacteriales</taxon>
        <taxon>Gemmiger</taxon>
    </lineage>
</organism>
<name>A0ABR9R6B4_9FIRM</name>
<dbReference type="RefSeq" id="WP_193503072.1">
    <property type="nucleotide sequence ID" value="NZ_JADCKC010000004.1"/>
</dbReference>
<keyword evidence="3" id="KW-1185">Reference proteome</keyword>
<evidence type="ECO:0000313" key="3">
    <source>
        <dbReference type="Proteomes" id="UP000768567"/>
    </source>
</evidence>
<dbReference type="PROSITE" id="PS50943">
    <property type="entry name" value="HTH_CROC1"/>
    <property type="match status" value="1"/>
</dbReference>
<dbReference type="InterPro" id="IPR001387">
    <property type="entry name" value="Cro/C1-type_HTH"/>
</dbReference>